<comment type="caution">
    <text evidence="2">The sequence shown here is derived from an EMBL/GenBank/DDBJ whole genome shotgun (WGS) entry which is preliminary data.</text>
</comment>
<evidence type="ECO:0000256" key="1">
    <source>
        <dbReference type="SAM" id="SignalP"/>
    </source>
</evidence>
<gene>
    <name evidence="2" type="ORF">SAJA_05900</name>
</gene>
<sequence>MSFICRVLLPSLLAGLVTAMAGCTPPNMRASTPVAEPGATNTSSTPADPAAWIGRWHSADGATLDIRAQPGDNDYALVFHRPSRVAVTHEARATAGQLFYQAGTVQTALRPATGATSADASQRALTYCLATRPGNTIYCRRRDSADALALAHGAFVAVRQECEQAGQTETLVFDGQSLRHPGQAQCATRVISQQGMIYSLQASCIGPPASGPATANVVASTPDTHHLALTARGQDTRLYRYCATRSLPGPLQADTPD</sequence>
<protein>
    <recommendedName>
        <fullName evidence="4">Lipoprotein</fullName>
    </recommendedName>
</protein>
<feature type="chain" id="PRO_5019170330" description="Lipoprotein" evidence="1">
    <location>
        <begin position="22"/>
        <end position="257"/>
    </location>
</feature>
<dbReference type="RefSeq" id="WP_123657707.1">
    <property type="nucleotide sequence ID" value="NZ_AYKG01000013.1"/>
</dbReference>
<evidence type="ECO:0000313" key="2">
    <source>
        <dbReference type="EMBL" id="ROO29817.1"/>
    </source>
</evidence>
<dbReference type="InParanoid" id="A0A423PW31"/>
<keyword evidence="1" id="KW-0732">Signal</keyword>
<name>A0A423PW31_9GAMM</name>
<evidence type="ECO:0000313" key="3">
    <source>
        <dbReference type="Proteomes" id="UP000285310"/>
    </source>
</evidence>
<evidence type="ECO:0008006" key="4">
    <source>
        <dbReference type="Google" id="ProtNLM"/>
    </source>
</evidence>
<organism evidence="2 3">
    <name type="scientific">Salinisphaera japonica YTM-1</name>
    <dbReference type="NCBI Taxonomy" id="1209778"/>
    <lineage>
        <taxon>Bacteria</taxon>
        <taxon>Pseudomonadati</taxon>
        <taxon>Pseudomonadota</taxon>
        <taxon>Gammaproteobacteria</taxon>
        <taxon>Salinisphaerales</taxon>
        <taxon>Salinisphaeraceae</taxon>
        <taxon>Salinisphaera</taxon>
    </lineage>
</organism>
<dbReference type="PROSITE" id="PS51257">
    <property type="entry name" value="PROKAR_LIPOPROTEIN"/>
    <property type="match status" value="1"/>
</dbReference>
<dbReference type="EMBL" id="AYKG01000013">
    <property type="protein sequence ID" value="ROO29817.1"/>
    <property type="molecule type" value="Genomic_DNA"/>
</dbReference>
<feature type="signal peptide" evidence="1">
    <location>
        <begin position="1"/>
        <end position="21"/>
    </location>
</feature>
<accession>A0A423PW31</accession>
<keyword evidence="3" id="KW-1185">Reference proteome</keyword>
<dbReference type="AlphaFoldDB" id="A0A423PW31"/>
<proteinExistence type="predicted"/>
<dbReference type="OrthoDB" id="6985970at2"/>
<dbReference type="Proteomes" id="UP000285310">
    <property type="component" value="Unassembled WGS sequence"/>
</dbReference>
<reference evidence="2 3" key="1">
    <citation type="submission" date="2013-10" db="EMBL/GenBank/DDBJ databases">
        <title>Salinisphaera japonica YTM-1 Genome Sequencing.</title>
        <authorList>
            <person name="Lai Q."/>
            <person name="Li C."/>
            <person name="Shao Z."/>
        </authorList>
    </citation>
    <scope>NUCLEOTIDE SEQUENCE [LARGE SCALE GENOMIC DNA]</scope>
    <source>
        <strain evidence="2 3">YTM-1</strain>
    </source>
</reference>